<gene>
    <name evidence="2" type="ORF">METZ01_LOCUS392595</name>
</gene>
<proteinExistence type="predicted"/>
<dbReference type="Pfam" id="PF01546">
    <property type="entry name" value="Peptidase_M20"/>
    <property type="match status" value="1"/>
</dbReference>
<dbReference type="Gene3D" id="3.40.630.10">
    <property type="entry name" value="Zn peptidases"/>
    <property type="match status" value="1"/>
</dbReference>
<dbReference type="SUPFAM" id="SSF53187">
    <property type="entry name" value="Zn-dependent exopeptidases"/>
    <property type="match status" value="1"/>
</dbReference>
<dbReference type="PANTHER" id="PTHR32494">
    <property type="entry name" value="ALLANTOATE DEIMINASE-RELATED"/>
    <property type="match status" value="1"/>
</dbReference>
<name>A0A382V1E9_9ZZZZ</name>
<keyword evidence="1" id="KW-0378">Hydrolase</keyword>
<protein>
    <recommendedName>
        <fullName evidence="3">Peptidase M20 dimerisation domain-containing protein</fullName>
    </recommendedName>
</protein>
<dbReference type="InterPro" id="IPR010158">
    <property type="entry name" value="Amidase_Cbmase"/>
</dbReference>
<feature type="non-terminal residue" evidence="2">
    <location>
        <position position="213"/>
    </location>
</feature>
<evidence type="ECO:0008006" key="3">
    <source>
        <dbReference type="Google" id="ProtNLM"/>
    </source>
</evidence>
<dbReference type="PANTHER" id="PTHR32494:SF5">
    <property type="entry name" value="ALLANTOATE AMIDOHYDROLASE"/>
    <property type="match status" value="1"/>
</dbReference>
<organism evidence="2">
    <name type="scientific">marine metagenome</name>
    <dbReference type="NCBI Taxonomy" id="408172"/>
    <lineage>
        <taxon>unclassified sequences</taxon>
        <taxon>metagenomes</taxon>
        <taxon>ecological metagenomes</taxon>
    </lineage>
</organism>
<reference evidence="2" key="1">
    <citation type="submission" date="2018-05" db="EMBL/GenBank/DDBJ databases">
        <authorList>
            <person name="Lanie J.A."/>
            <person name="Ng W.-L."/>
            <person name="Kazmierczak K.M."/>
            <person name="Andrzejewski T.M."/>
            <person name="Davidsen T.M."/>
            <person name="Wayne K.J."/>
            <person name="Tettelin H."/>
            <person name="Glass J.I."/>
            <person name="Rusch D."/>
            <person name="Podicherti R."/>
            <person name="Tsui H.-C.T."/>
            <person name="Winkler M.E."/>
        </authorList>
    </citation>
    <scope>NUCLEOTIDE SEQUENCE</scope>
</reference>
<dbReference type="InterPro" id="IPR002933">
    <property type="entry name" value="Peptidase_M20"/>
</dbReference>
<dbReference type="EMBL" id="UINC01148071">
    <property type="protein sequence ID" value="SVD39741.1"/>
    <property type="molecule type" value="Genomic_DNA"/>
</dbReference>
<evidence type="ECO:0000256" key="1">
    <source>
        <dbReference type="ARBA" id="ARBA00022801"/>
    </source>
</evidence>
<dbReference type="GO" id="GO:0016813">
    <property type="term" value="F:hydrolase activity, acting on carbon-nitrogen (but not peptide) bonds, in linear amidines"/>
    <property type="evidence" value="ECO:0007669"/>
    <property type="project" value="InterPro"/>
</dbReference>
<sequence>MSKLDEHALAAAGAVDETRLWHHMMDMARFGATSAGGVNRAAFSPEDIAARKLLIEWAGELGFATASDEIGNLYVRRAGVSSEEAPVVTGSHLDSQPKGGKFDGAYGVVGGFEALEAIERAGVKTRRSIEVVAWSNEEGGRFQPGAMGSAVFAGDYPLADALKAVDPEGVVLADALKETLESTPGIAERAMRFPMAGYVEAHIEQGPRLENDN</sequence>
<evidence type="ECO:0000313" key="2">
    <source>
        <dbReference type="EMBL" id="SVD39741.1"/>
    </source>
</evidence>
<accession>A0A382V1E9</accession>
<dbReference type="AlphaFoldDB" id="A0A382V1E9"/>